<name>D7VGE3_SPHSI</name>
<evidence type="ECO:0000313" key="2">
    <source>
        <dbReference type="Proteomes" id="UP000006258"/>
    </source>
</evidence>
<reference evidence="1" key="1">
    <citation type="submission" date="2010-07" db="EMBL/GenBank/DDBJ databases">
        <authorList>
            <person name="Muzny D."/>
            <person name="Qin X."/>
            <person name="Buhay C."/>
            <person name="Dugan-Rocha S."/>
            <person name="Ding Y."/>
            <person name="Chen G."/>
            <person name="Hawes A."/>
            <person name="Holder M."/>
            <person name="Jhangiani S."/>
            <person name="Johnson A."/>
            <person name="Khan Z."/>
            <person name="Li Z."/>
            <person name="Liu W."/>
            <person name="Liu X."/>
            <person name="Perez L."/>
            <person name="Shen H."/>
            <person name="Wang Q."/>
            <person name="Watt J."/>
            <person name="Xi L."/>
            <person name="Xin Y."/>
            <person name="Zhou J."/>
            <person name="Deng J."/>
            <person name="Jiang H."/>
            <person name="Liu Y."/>
            <person name="Qu J."/>
            <person name="Song X.-Z."/>
            <person name="Zhang L."/>
            <person name="Villasana D."/>
            <person name="Johnson A."/>
            <person name="Liu J."/>
            <person name="Liyanage D."/>
            <person name="Lorensuhewa L."/>
            <person name="Robinson T."/>
            <person name="Song A."/>
            <person name="Song B.-B."/>
            <person name="Dinh H."/>
            <person name="Thornton R."/>
            <person name="Coyle M."/>
            <person name="Francisco L."/>
            <person name="Jackson L."/>
            <person name="Javaid M."/>
            <person name="Korchina V."/>
            <person name="Kovar C."/>
            <person name="Mata R."/>
            <person name="Mathew T."/>
            <person name="Ngo R."/>
            <person name="Nguyen L."/>
            <person name="Nguyen N."/>
            <person name="Okwuonu G."/>
            <person name="Ongeri F."/>
            <person name="Pham C."/>
            <person name="Simmons D."/>
            <person name="Wilczek-Boney K."/>
            <person name="Hale W."/>
            <person name="Jakkamsetti A."/>
            <person name="Pham P."/>
            <person name="Ruth R."/>
            <person name="San Lucas F."/>
            <person name="Warren J."/>
            <person name="Zhang J."/>
            <person name="Zhao Z."/>
            <person name="Zhou C."/>
            <person name="Zhu D."/>
            <person name="Lee S."/>
            <person name="Bess C."/>
            <person name="Blankenburg K."/>
            <person name="Forbes L."/>
            <person name="Fu Q."/>
            <person name="Gubbala S."/>
            <person name="Hirani K."/>
            <person name="Jayaseelan J.C."/>
            <person name="Lara F."/>
            <person name="Munidasa M."/>
            <person name="Palculict T."/>
            <person name="Patil S."/>
            <person name="Pu L.-L."/>
            <person name="Saada N."/>
            <person name="Tang L."/>
            <person name="Weissenberger G."/>
            <person name="Zhu Y."/>
            <person name="Hemphill L."/>
            <person name="Shang Y."/>
            <person name="Youmans B."/>
            <person name="Ayvaz T."/>
            <person name="Ross M."/>
            <person name="Santibanez J."/>
            <person name="Aqrawi P."/>
            <person name="Gross S."/>
            <person name="Joshi V."/>
            <person name="Fowler G."/>
            <person name="Nazareth L."/>
            <person name="Reid J."/>
            <person name="Worley K."/>
            <person name="Petrosino J."/>
            <person name="Highlander S."/>
            <person name="Gibbs R."/>
        </authorList>
    </citation>
    <scope>NUCLEOTIDE SEQUENCE [LARGE SCALE GENOMIC DNA]</scope>
    <source>
        <strain evidence="1">ATCC 33861</strain>
    </source>
</reference>
<dbReference type="STRING" id="525373.HMPREF0766_10062"/>
<dbReference type="eggNOG" id="COG3209">
    <property type="taxonomic scope" value="Bacteria"/>
</dbReference>
<accession>D7VGE3</accession>
<dbReference type="Proteomes" id="UP000006258">
    <property type="component" value="Unassembled WGS sequence"/>
</dbReference>
<evidence type="ECO:0000313" key="1">
    <source>
        <dbReference type="EMBL" id="EFK60118.1"/>
    </source>
</evidence>
<keyword evidence="2" id="KW-1185">Reference proteome</keyword>
<protein>
    <recommendedName>
        <fullName evidence="3">RHS repeat-associated core domain protein</fullName>
    </recommendedName>
</protein>
<gene>
    <name evidence="1" type="ORF">HMPREF0766_10062</name>
</gene>
<dbReference type="AlphaFoldDB" id="D7VGE3"/>
<organism evidence="1 2">
    <name type="scientific">Sphingobacterium spiritivorum ATCC 33861</name>
    <dbReference type="NCBI Taxonomy" id="525373"/>
    <lineage>
        <taxon>Bacteria</taxon>
        <taxon>Pseudomonadati</taxon>
        <taxon>Bacteroidota</taxon>
        <taxon>Sphingobacteriia</taxon>
        <taxon>Sphingobacteriales</taxon>
        <taxon>Sphingobacteriaceae</taxon>
        <taxon>Sphingobacterium</taxon>
    </lineage>
</organism>
<sequence>MIARWSMADPLAEQMRRHSPYNYAFDNPIRFIDPDGKAPEWIPKVYNNTLVLQKEQGDDAQTLAKFLGLDQKTADKEYSNTSRYGLLKLSDNIPGVKEINLFKMLRIILINIVMLFLQS</sequence>
<dbReference type="HOGENOM" id="CLU_2059936_0_0_10"/>
<proteinExistence type="predicted"/>
<dbReference type="EMBL" id="ACHA02000001">
    <property type="protein sequence ID" value="EFK60118.1"/>
    <property type="molecule type" value="Genomic_DNA"/>
</dbReference>
<dbReference type="Gene3D" id="2.180.10.10">
    <property type="entry name" value="RHS repeat-associated core"/>
    <property type="match status" value="1"/>
</dbReference>
<comment type="caution">
    <text evidence="1">The sequence shown here is derived from an EMBL/GenBank/DDBJ whole genome shotgun (WGS) entry which is preliminary data.</text>
</comment>
<evidence type="ECO:0008006" key="3">
    <source>
        <dbReference type="Google" id="ProtNLM"/>
    </source>
</evidence>
<dbReference type="OrthoDB" id="1191296at2"/>